<proteinExistence type="predicted"/>
<name>A0A812EDS4_ACAPH</name>
<reference evidence="3" key="1">
    <citation type="submission" date="2021-01" db="EMBL/GenBank/DDBJ databases">
        <authorList>
            <person name="Li R."/>
            <person name="Bekaert M."/>
        </authorList>
    </citation>
    <scope>NUCLEOTIDE SEQUENCE</scope>
    <source>
        <strain evidence="3">Farmed</strain>
    </source>
</reference>
<dbReference type="Proteomes" id="UP000597762">
    <property type="component" value="Unassembled WGS sequence"/>
</dbReference>
<keyword evidence="2" id="KW-0812">Transmembrane</keyword>
<keyword evidence="2" id="KW-1133">Transmembrane helix</keyword>
<feature type="region of interest" description="Disordered" evidence="1">
    <location>
        <begin position="320"/>
        <end position="350"/>
    </location>
</feature>
<keyword evidence="4" id="KW-1185">Reference proteome</keyword>
<evidence type="ECO:0000313" key="4">
    <source>
        <dbReference type="Proteomes" id="UP000597762"/>
    </source>
</evidence>
<dbReference type="EMBL" id="CAHIKZ030005175">
    <property type="protein sequence ID" value="CAE1320483.1"/>
    <property type="molecule type" value="Genomic_DNA"/>
</dbReference>
<feature type="compositionally biased region" description="Basic and acidic residues" evidence="1">
    <location>
        <begin position="339"/>
        <end position="350"/>
    </location>
</feature>
<feature type="transmembrane region" description="Helical" evidence="2">
    <location>
        <begin position="20"/>
        <end position="43"/>
    </location>
</feature>
<feature type="compositionally biased region" description="Basic and acidic residues" evidence="1">
    <location>
        <begin position="150"/>
        <end position="165"/>
    </location>
</feature>
<gene>
    <name evidence="3" type="ORF">SPHA_70756</name>
</gene>
<feature type="region of interest" description="Disordered" evidence="1">
    <location>
        <begin position="252"/>
        <end position="275"/>
    </location>
</feature>
<feature type="region of interest" description="Disordered" evidence="1">
    <location>
        <begin position="146"/>
        <end position="169"/>
    </location>
</feature>
<evidence type="ECO:0000313" key="3">
    <source>
        <dbReference type="EMBL" id="CAE1320483.1"/>
    </source>
</evidence>
<sequence>MTGRAYTASGSHRYRYLSIYLSIYLSVYLAICLSIYLSICMICRSEIRQGRIRRRGRRERMDGYRHRNKGFHRLAQNYIQQHSFNRTFKSFIKTTGMNSVKGTFTKYQGQTKPTGSIESIGHFVWAQPESGDVLPDDDKERNFIQSDKTGVQDRQHYSGRVDDQGQRGGVRSESAAVLRALQIQAGYPTAWDGGLDVATGPKFGTLDDESNWMHEKNRKRMRADNQDIAMLEHRQKLIQMRIGFLLRTKQDSNKQDTVHVKGQSRDGADTRTTTQQPIGDSLLYFRVDLHVGGGWFHESLQHPQKVPVTNKVCSEAAVGPDITLRPTADRPDQQATLRPDTEGIGPRKDQ</sequence>
<organism evidence="3 4">
    <name type="scientific">Acanthosepion pharaonis</name>
    <name type="common">Pharaoh cuttlefish</name>
    <name type="synonym">Sepia pharaonis</name>
    <dbReference type="NCBI Taxonomy" id="158019"/>
    <lineage>
        <taxon>Eukaryota</taxon>
        <taxon>Metazoa</taxon>
        <taxon>Spiralia</taxon>
        <taxon>Lophotrochozoa</taxon>
        <taxon>Mollusca</taxon>
        <taxon>Cephalopoda</taxon>
        <taxon>Coleoidea</taxon>
        <taxon>Decapodiformes</taxon>
        <taxon>Sepiida</taxon>
        <taxon>Sepiina</taxon>
        <taxon>Sepiidae</taxon>
        <taxon>Acanthosepion</taxon>
    </lineage>
</organism>
<comment type="caution">
    <text evidence="3">The sequence shown here is derived from an EMBL/GenBank/DDBJ whole genome shotgun (WGS) entry which is preliminary data.</text>
</comment>
<evidence type="ECO:0000256" key="2">
    <source>
        <dbReference type="SAM" id="Phobius"/>
    </source>
</evidence>
<accession>A0A812EDS4</accession>
<evidence type="ECO:0000256" key="1">
    <source>
        <dbReference type="SAM" id="MobiDB-lite"/>
    </source>
</evidence>
<dbReference type="AlphaFoldDB" id="A0A812EDS4"/>
<protein>
    <submittedName>
        <fullName evidence="3">Uncharacterized protein</fullName>
    </submittedName>
</protein>
<keyword evidence="2" id="KW-0472">Membrane</keyword>
<feature type="compositionally biased region" description="Basic and acidic residues" evidence="1">
    <location>
        <begin position="252"/>
        <end position="269"/>
    </location>
</feature>